<reference evidence="2" key="1">
    <citation type="submission" date="2014-11" db="EMBL/GenBank/DDBJ databases">
        <authorList>
            <person name="Amaro Gonzalez C."/>
        </authorList>
    </citation>
    <scope>NUCLEOTIDE SEQUENCE</scope>
</reference>
<dbReference type="EMBL" id="GBXM01008334">
    <property type="protein sequence ID" value="JAI00244.1"/>
    <property type="molecule type" value="Transcribed_RNA"/>
</dbReference>
<protein>
    <submittedName>
        <fullName evidence="2">Uncharacterized protein</fullName>
    </submittedName>
</protein>
<keyword evidence="1" id="KW-0812">Transmembrane</keyword>
<keyword evidence="1" id="KW-1133">Transmembrane helix</keyword>
<sequence>MPVSHTSLLYTHFHASNLSGEFIHHVFLLFNIPMCSCKTTISFQNSAQHSLTFPTFSIFFLIFAISHIFTSFSHFPQ</sequence>
<name>A0A0E9XF02_ANGAN</name>
<evidence type="ECO:0000256" key="1">
    <source>
        <dbReference type="SAM" id="Phobius"/>
    </source>
</evidence>
<keyword evidence="1" id="KW-0472">Membrane</keyword>
<accession>A0A0E9XF02</accession>
<proteinExistence type="predicted"/>
<reference evidence="2" key="2">
    <citation type="journal article" date="2015" name="Fish Shellfish Immunol.">
        <title>Early steps in the European eel (Anguilla anguilla)-Vibrio vulnificus interaction in the gills: Role of the RtxA13 toxin.</title>
        <authorList>
            <person name="Callol A."/>
            <person name="Pajuelo D."/>
            <person name="Ebbesson L."/>
            <person name="Teles M."/>
            <person name="MacKenzie S."/>
            <person name="Amaro C."/>
        </authorList>
    </citation>
    <scope>NUCLEOTIDE SEQUENCE</scope>
</reference>
<evidence type="ECO:0000313" key="2">
    <source>
        <dbReference type="EMBL" id="JAI00244.1"/>
    </source>
</evidence>
<feature type="transmembrane region" description="Helical" evidence="1">
    <location>
        <begin position="53"/>
        <end position="75"/>
    </location>
</feature>
<dbReference type="AlphaFoldDB" id="A0A0E9XF02"/>
<organism evidence="2">
    <name type="scientific">Anguilla anguilla</name>
    <name type="common">European freshwater eel</name>
    <name type="synonym">Muraena anguilla</name>
    <dbReference type="NCBI Taxonomy" id="7936"/>
    <lineage>
        <taxon>Eukaryota</taxon>
        <taxon>Metazoa</taxon>
        <taxon>Chordata</taxon>
        <taxon>Craniata</taxon>
        <taxon>Vertebrata</taxon>
        <taxon>Euteleostomi</taxon>
        <taxon>Actinopterygii</taxon>
        <taxon>Neopterygii</taxon>
        <taxon>Teleostei</taxon>
        <taxon>Anguilliformes</taxon>
        <taxon>Anguillidae</taxon>
        <taxon>Anguilla</taxon>
    </lineage>
</organism>